<evidence type="ECO:0000256" key="5">
    <source>
        <dbReference type="PROSITE-ProRule" id="PRU00552"/>
    </source>
</evidence>
<dbReference type="PROSITE" id="PS51192">
    <property type="entry name" value="HELICASE_ATP_BIND_1"/>
    <property type="match status" value="1"/>
</dbReference>
<dbReference type="PROSITE" id="PS51194">
    <property type="entry name" value="HELICASE_CTER"/>
    <property type="match status" value="1"/>
</dbReference>
<dbReference type="GO" id="GO:0003724">
    <property type="term" value="F:RNA helicase activity"/>
    <property type="evidence" value="ECO:0007669"/>
    <property type="project" value="InterPro"/>
</dbReference>
<comment type="caution">
    <text evidence="10">The sequence shown here is derived from an EMBL/GenBank/DDBJ whole genome shotgun (WGS) entry which is preliminary data.</text>
</comment>
<dbReference type="InterPro" id="IPR001650">
    <property type="entry name" value="Helicase_C-like"/>
</dbReference>
<keyword evidence="3 6" id="KW-0347">Helicase</keyword>
<evidence type="ECO:0000256" key="4">
    <source>
        <dbReference type="ARBA" id="ARBA00022840"/>
    </source>
</evidence>
<evidence type="ECO:0000259" key="7">
    <source>
        <dbReference type="PROSITE" id="PS51192"/>
    </source>
</evidence>
<dbReference type="Pfam" id="PF00271">
    <property type="entry name" value="Helicase_C"/>
    <property type="match status" value="1"/>
</dbReference>
<dbReference type="SUPFAM" id="SSF52540">
    <property type="entry name" value="P-loop containing nucleoside triphosphate hydrolases"/>
    <property type="match status" value="1"/>
</dbReference>
<dbReference type="EMBL" id="JANCYU010000070">
    <property type="protein sequence ID" value="KAK4528862.1"/>
    <property type="molecule type" value="Genomic_DNA"/>
</dbReference>
<dbReference type="InterPro" id="IPR014014">
    <property type="entry name" value="RNA_helicase_DEAD_Q_motif"/>
</dbReference>
<protein>
    <recommendedName>
        <fullName evidence="12">RNA helicase</fullName>
    </recommendedName>
</protein>
<sequence length="464" mass="52625">MSSFQALGLKEWIVETCKALNIKKPTPCQVACIPETLKGKDIIGSSETGTGKTLSFVLPIVDRLSVDPCGVFALVLTPTRELAYQIYDQFKAIGGPISIRVAVVIGGMELIQQAKELENRPHIVIATPGRLAELFADQDCIQRFHLQSIRFIVLDEADRLLEDGFAASLSTILDVLPAKRQNLVYSATMNDKMEQLRKTCSSNCFIYTSSFSRYSQVSELEQFYLLIPFQVKTCYLSYLLLYRFPTDSCIVFAASCNKCQQLYLTLKYLGLNVGVLHSKMKQMERLRAVHNIQKGTIRILVCTDVASRGLDIPQVDLVVNYHIPSKPSTYVHRVGRTARAGRRGKAVSLVSQFEVDMFHEIEQQLNREIVEYGGCKEKEVLQLLTDVLKAERKVSLVYVLVSLGFYLVLLRPSWNFWKRTIKNEGSIGHLLDASYCFSLCKLPRFVYSPRYQVFFIYSTFPKQI</sequence>
<dbReference type="SMART" id="SM00490">
    <property type="entry name" value="HELICc"/>
    <property type="match status" value="1"/>
</dbReference>
<dbReference type="InterPro" id="IPR050079">
    <property type="entry name" value="DEAD_box_RNA_helicase"/>
</dbReference>
<keyword evidence="2 6" id="KW-0378">Hydrolase</keyword>
<dbReference type="GO" id="GO:0005524">
    <property type="term" value="F:ATP binding"/>
    <property type="evidence" value="ECO:0007669"/>
    <property type="project" value="UniProtKB-KW"/>
</dbReference>
<keyword evidence="1 6" id="KW-0547">Nucleotide-binding</keyword>
<feature type="domain" description="Helicase ATP-binding" evidence="7">
    <location>
        <begin position="33"/>
        <end position="207"/>
    </location>
</feature>
<dbReference type="CDD" id="cd17955">
    <property type="entry name" value="DEADc_DDX49"/>
    <property type="match status" value="1"/>
</dbReference>
<evidence type="ECO:0008006" key="12">
    <source>
        <dbReference type="Google" id="ProtNLM"/>
    </source>
</evidence>
<feature type="domain" description="Helicase C-terminal" evidence="8">
    <location>
        <begin position="219"/>
        <end position="381"/>
    </location>
</feature>
<keyword evidence="11" id="KW-1185">Reference proteome</keyword>
<organism evidence="10 11">
    <name type="scientific">Galdieria yellowstonensis</name>
    <dbReference type="NCBI Taxonomy" id="3028027"/>
    <lineage>
        <taxon>Eukaryota</taxon>
        <taxon>Rhodophyta</taxon>
        <taxon>Bangiophyceae</taxon>
        <taxon>Galdieriales</taxon>
        <taxon>Galdieriaceae</taxon>
        <taxon>Galdieria</taxon>
    </lineage>
</organism>
<evidence type="ECO:0000256" key="2">
    <source>
        <dbReference type="ARBA" id="ARBA00022801"/>
    </source>
</evidence>
<dbReference type="GO" id="GO:0005829">
    <property type="term" value="C:cytosol"/>
    <property type="evidence" value="ECO:0007669"/>
    <property type="project" value="TreeGrafter"/>
</dbReference>
<dbReference type="AlphaFoldDB" id="A0AAV9IN41"/>
<evidence type="ECO:0000259" key="8">
    <source>
        <dbReference type="PROSITE" id="PS51194"/>
    </source>
</evidence>
<dbReference type="PANTHER" id="PTHR47959">
    <property type="entry name" value="ATP-DEPENDENT RNA HELICASE RHLE-RELATED"/>
    <property type="match status" value="1"/>
</dbReference>
<proteinExistence type="inferred from homology"/>
<dbReference type="GO" id="GO:0016787">
    <property type="term" value="F:hydrolase activity"/>
    <property type="evidence" value="ECO:0007669"/>
    <property type="project" value="UniProtKB-KW"/>
</dbReference>
<feature type="domain" description="DEAD-box RNA helicase Q" evidence="9">
    <location>
        <begin position="2"/>
        <end position="30"/>
    </location>
</feature>
<feature type="short sequence motif" description="Q motif" evidence="5">
    <location>
        <begin position="2"/>
        <end position="30"/>
    </location>
</feature>
<dbReference type="PROSITE" id="PS51195">
    <property type="entry name" value="Q_MOTIF"/>
    <property type="match status" value="1"/>
</dbReference>
<dbReference type="InterPro" id="IPR000629">
    <property type="entry name" value="RNA-helicase_DEAD-box_CS"/>
</dbReference>
<dbReference type="Pfam" id="PF00270">
    <property type="entry name" value="DEAD"/>
    <property type="match status" value="1"/>
</dbReference>
<evidence type="ECO:0000313" key="10">
    <source>
        <dbReference type="EMBL" id="KAK4528862.1"/>
    </source>
</evidence>
<accession>A0AAV9IN41</accession>
<dbReference type="PROSITE" id="PS00039">
    <property type="entry name" value="DEAD_ATP_HELICASE"/>
    <property type="match status" value="1"/>
</dbReference>
<dbReference type="GO" id="GO:0003676">
    <property type="term" value="F:nucleic acid binding"/>
    <property type="evidence" value="ECO:0007669"/>
    <property type="project" value="InterPro"/>
</dbReference>
<dbReference type="InterPro" id="IPR011545">
    <property type="entry name" value="DEAD/DEAH_box_helicase_dom"/>
</dbReference>
<evidence type="ECO:0000256" key="1">
    <source>
        <dbReference type="ARBA" id="ARBA00022741"/>
    </source>
</evidence>
<gene>
    <name evidence="10" type="ORF">GAYE_SCF65G6809</name>
</gene>
<dbReference type="CDD" id="cd18787">
    <property type="entry name" value="SF2_C_DEAD"/>
    <property type="match status" value="1"/>
</dbReference>
<evidence type="ECO:0000313" key="11">
    <source>
        <dbReference type="Proteomes" id="UP001300502"/>
    </source>
</evidence>
<comment type="similarity">
    <text evidence="6">Belongs to the DEAD box helicase family.</text>
</comment>
<dbReference type="PANTHER" id="PTHR47959:SF24">
    <property type="entry name" value="ATP-DEPENDENT RNA HELICASE"/>
    <property type="match status" value="1"/>
</dbReference>
<evidence type="ECO:0000256" key="3">
    <source>
        <dbReference type="ARBA" id="ARBA00022806"/>
    </source>
</evidence>
<name>A0AAV9IN41_9RHOD</name>
<dbReference type="InterPro" id="IPR027417">
    <property type="entry name" value="P-loop_NTPase"/>
</dbReference>
<reference evidence="10 11" key="1">
    <citation type="submission" date="2022-07" db="EMBL/GenBank/DDBJ databases">
        <title>Genome-wide signatures of adaptation to extreme environments.</title>
        <authorList>
            <person name="Cho C.H."/>
            <person name="Yoon H.S."/>
        </authorList>
    </citation>
    <scope>NUCLEOTIDE SEQUENCE [LARGE SCALE GENOMIC DNA]</scope>
    <source>
        <strain evidence="10 11">108.79 E11</strain>
    </source>
</reference>
<dbReference type="InterPro" id="IPR014001">
    <property type="entry name" value="Helicase_ATP-bd"/>
</dbReference>
<dbReference type="SMART" id="SM00487">
    <property type="entry name" value="DEXDc"/>
    <property type="match status" value="1"/>
</dbReference>
<dbReference type="Proteomes" id="UP001300502">
    <property type="component" value="Unassembled WGS sequence"/>
</dbReference>
<evidence type="ECO:0000256" key="6">
    <source>
        <dbReference type="RuleBase" id="RU000492"/>
    </source>
</evidence>
<keyword evidence="4 6" id="KW-0067">ATP-binding</keyword>
<dbReference type="Gene3D" id="3.40.50.300">
    <property type="entry name" value="P-loop containing nucleotide triphosphate hydrolases"/>
    <property type="match status" value="2"/>
</dbReference>
<evidence type="ECO:0000259" key="9">
    <source>
        <dbReference type="PROSITE" id="PS51195"/>
    </source>
</evidence>